<dbReference type="Proteomes" id="UP000649617">
    <property type="component" value="Unassembled WGS sequence"/>
</dbReference>
<comment type="caution">
    <text evidence="1">The sequence shown here is derived from an EMBL/GenBank/DDBJ whole genome shotgun (WGS) entry which is preliminary data.</text>
</comment>
<gene>
    <name evidence="1" type="ORF">SPIL2461_LOCUS14738</name>
</gene>
<feature type="non-terminal residue" evidence="1">
    <location>
        <position position="418"/>
    </location>
</feature>
<accession>A0A812TXS3</accession>
<evidence type="ECO:0000313" key="2">
    <source>
        <dbReference type="Proteomes" id="UP000649617"/>
    </source>
</evidence>
<name>A0A812TXS3_SYMPI</name>
<proteinExistence type="predicted"/>
<keyword evidence="2" id="KW-1185">Reference proteome</keyword>
<dbReference type="AlphaFoldDB" id="A0A812TXS3"/>
<reference evidence="1" key="1">
    <citation type="submission" date="2021-02" db="EMBL/GenBank/DDBJ databases">
        <authorList>
            <person name="Dougan E. K."/>
            <person name="Rhodes N."/>
            <person name="Thang M."/>
            <person name="Chan C."/>
        </authorList>
    </citation>
    <scope>NUCLEOTIDE SEQUENCE</scope>
</reference>
<dbReference type="EMBL" id="CAJNIZ010034625">
    <property type="protein sequence ID" value="CAE7554227.1"/>
    <property type="molecule type" value="Genomic_DNA"/>
</dbReference>
<protein>
    <submittedName>
        <fullName evidence="1">Uncharacterized protein</fullName>
    </submittedName>
</protein>
<evidence type="ECO:0000313" key="1">
    <source>
        <dbReference type="EMBL" id="CAE7554227.1"/>
    </source>
</evidence>
<sequence length="418" mass="47979">DFDVRCKGDLAELAADSTVVSALMPAASGEEEPVVDPLAAQLLGRFLSQDPNESPDGHNRMKHLGGGGSVICDAADKHVHPSTFTSHPRELDFEPVRPPQLTICPFMCARRMWIEVMLPRGLQQRLQKHLGRSEGPCLSDNLGQVPEVNQASAPVNTEDGQAHVSEHAQLDRLLDIVQKLGEDFSDSQLAVRLIVIRRLVRCGRYTLTVYLDPARRKAVLQLQPSVQQFQNYQLHLQLGRHAAKCSQIHLLRVLLEDRGFKKSIHDLNSYQSELFELGIYPENVAEQDQGQQQSQPAFILDDLRNEEPISFRIRKWIHKHSRWQDWKDKNLTKIQESSQETQVQWECTETPSFRLLPKDERLLLPDSEEKHIAEQKFYIHAVGASNWREFVSYFKQKVQTTHRLKREQEFSFLRVPQP</sequence>
<organism evidence="1 2">
    <name type="scientific">Symbiodinium pilosum</name>
    <name type="common">Dinoflagellate</name>
    <dbReference type="NCBI Taxonomy" id="2952"/>
    <lineage>
        <taxon>Eukaryota</taxon>
        <taxon>Sar</taxon>
        <taxon>Alveolata</taxon>
        <taxon>Dinophyceae</taxon>
        <taxon>Suessiales</taxon>
        <taxon>Symbiodiniaceae</taxon>
        <taxon>Symbiodinium</taxon>
    </lineage>
</organism>